<evidence type="ECO:0000313" key="4">
    <source>
        <dbReference type="Proteomes" id="UP000076858"/>
    </source>
</evidence>
<dbReference type="EMBL" id="LRGB01001348">
    <property type="protein sequence ID" value="KZS12773.1"/>
    <property type="molecule type" value="Genomic_DNA"/>
</dbReference>
<keyword evidence="2" id="KW-0732">Signal</keyword>
<protein>
    <submittedName>
        <fullName evidence="3">Uncharacterized protein</fullName>
    </submittedName>
</protein>
<dbReference type="AlphaFoldDB" id="A0A164VY06"/>
<feature type="chain" id="PRO_5007853949" evidence="2">
    <location>
        <begin position="20"/>
        <end position="187"/>
    </location>
</feature>
<reference evidence="3 4" key="1">
    <citation type="submission" date="2016-03" db="EMBL/GenBank/DDBJ databases">
        <title>EvidentialGene: Evidence-directed Construction of Genes on Genomes.</title>
        <authorList>
            <person name="Gilbert D.G."/>
            <person name="Choi J.-H."/>
            <person name="Mockaitis K."/>
            <person name="Colbourne J."/>
            <person name="Pfrender M."/>
        </authorList>
    </citation>
    <scope>NUCLEOTIDE SEQUENCE [LARGE SCALE GENOMIC DNA]</scope>
    <source>
        <strain evidence="3 4">Xinb3</strain>
        <tissue evidence="3">Complete organism</tissue>
    </source>
</reference>
<evidence type="ECO:0000256" key="1">
    <source>
        <dbReference type="SAM" id="MobiDB-lite"/>
    </source>
</evidence>
<comment type="caution">
    <text evidence="3">The sequence shown here is derived from an EMBL/GenBank/DDBJ whole genome shotgun (WGS) entry which is preliminary data.</text>
</comment>
<feature type="region of interest" description="Disordered" evidence="1">
    <location>
        <begin position="72"/>
        <end position="92"/>
    </location>
</feature>
<proteinExistence type="predicted"/>
<sequence length="187" mass="21099">MNYFTMITCLVVVFGASSANPSGEEERQMVFVGMMDGFIVLDEEVIKSKQSKLPKPMALTNQKLPELITGSRPEMPEEKIPPSHSKFPGRPVKPTVMKLPPLTFAPQPRPYPYEYSIPKPYTAPGGYGSQFGYGHQYYGFRPSYPMMPPSPNYGFRPTNAMMPSRPSYGYRPTYSVLPPRPIYGFRP</sequence>
<evidence type="ECO:0000313" key="3">
    <source>
        <dbReference type="EMBL" id="KZS12773.1"/>
    </source>
</evidence>
<accession>A0A164VY06</accession>
<keyword evidence="4" id="KW-1185">Reference proteome</keyword>
<gene>
    <name evidence="3" type="ORF">APZ42_022044</name>
</gene>
<feature type="signal peptide" evidence="2">
    <location>
        <begin position="1"/>
        <end position="19"/>
    </location>
</feature>
<evidence type="ECO:0000256" key="2">
    <source>
        <dbReference type="SAM" id="SignalP"/>
    </source>
</evidence>
<name>A0A164VY06_9CRUS</name>
<organism evidence="3 4">
    <name type="scientific">Daphnia magna</name>
    <dbReference type="NCBI Taxonomy" id="35525"/>
    <lineage>
        <taxon>Eukaryota</taxon>
        <taxon>Metazoa</taxon>
        <taxon>Ecdysozoa</taxon>
        <taxon>Arthropoda</taxon>
        <taxon>Crustacea</taxon>
        <taxon>Branchiopoda</taxon>
        <taxon>Diplostraca</taxon>
        <taxon>Cladocera</taxon>
        <taxon>Anomopoda</taxon>
        <taxon>Daphniidae</taxon>
        <taxon>Daphnia</taxon>
    </lineage>
</organism>
<dbReference type="Proteomes" id="UP000076858">
    <property type="component" value="Unassembled WGS sequence"/>
</dbReference>